<dbReference type="Proteomes" id="UP001525961">
    <property type="component" value="Unassembled WGS sequence"/>
</dbReference>
<evidence type="ECO:0000313" key="3">
    <source>
        <dbReference type="Proteomes" id="UP001525961"/>
    </source>
</evidence>
<keyword evidence="1" id="KW-0732">Signal</keyword>
<evidence type="ECO:0000313" key="2">
    <source>
        <dbReference type="EMBL" id="MCT7976286.1"/>
    </source>
</evidence>
<reference evidence="2 3" key="1">
    <citation type="journal article" date="2022" name="Front. Microbiol.">
        <title>High genomic differentiation and limited gene flow indicate recent cryptic speciation within the genus Laspinema (cyanobacteria).</title>
        <authorList>
            <person name="Stanojkovic A."/>
            <person name="Skoupy S."/>
            <person name="Skaloud P."/>
            <person name="Dvorak P."/>
        </authorList>
    </citation>
    <scope>NUCLEOTIDE SEQUENCE [LARGE SCALE GENOMIC DNA]</scope>
    <source>
        <strain evidence="2 3">D3b</strain>
    </source>
</reference>
<name>A0ABT2N0U7_9CYAN</name>
<dbReference type="RefSeq" id="WP_261200920.1">
    <property type="nucleotide sequence ID" value="NZ_JAMXFA010000001.1"/>
</dbReference>
<keyword evidence="3" id="KW-1185">Reference proteome</keyword>
<accession>A0ABT2N0U7</accession>
<comment type="caution">
    <text evidence="2">The sequence shown here is derived from an EMBL/GenBank/DDBJ whole genome shotgun (WGS) entry which is preliminary data.</text>
</comment>
<sequence>MNSNFMVNLSFRSLLIGLALCLPLVTTTVVRAEEAEETEESSAQEETEESSAQYQFTVTNNTGSPITELYVDDTDETAWGDSILVEPIEPGGKDQFEWADEDWKDGDPCLYDVFTRSEDGTEGMATAIDFCTNPDIEVSPKE</sequence>
<feature type="chain" id="PRO_5046113938" evidence="1">
    <location>
        <begin position="33"/>
        <end position="142"/>
    </location>
</feature>
<gene>
    <name evidence="2" type="ORF">NG792_00945</name>
</gene>
<evidence type="ECO:0000256" key="1">
    <source>
        <dbReference type="SAM" id="SignalP"/>
    </source>
</evidence>
<dbReference type="EMBL" id="JAMXFA010000001">
    <property type="protein sequence ID" value="MCT7976286.1"/>
    <property type="molecule type" value="Genomic_DNA"/>
</dbReference>
<feature type="signal peptide" evidence="1">
    <location>
        <begin position="1"/>
        <end position="32"/>
    </location>
</feature>
<proteinExistence type="predicted"/>
<protein>
    <submittedName>
        <fullName evidence="2">Uncharacterized protein</fullName>
    </submittedName>
</protein>
<organism evidence="2 3">
    <name type="scientific">Laspinema olomoucense D3b</name>
    <dbReference type="NCBI Taxonomy" id="2953688"/>
    <lineage>
        <taxon>Bacteria</taxon>
        <taxon>Bacillati</taxon>
        <taxon>Cyanobacteriota</taxon>
        <taxon>Cyanophyceae</taxon>
        <taxon>Oscillatoriophycideae</taxon>
        <taxon>Oscillatoriales</taxon>
        <taxon>Laspinemataceae</taxon>
        <taxon>Laspinema</taxon>
        <taxon>Laspinema olomoucense</taxon>
    </lineage>
</organism>